<keyword evidence="2" id="KW-1185">Reference proteome</keyword>
<evidence type="ECO:0000313" key="2">
    <source>
        <dbReference type="Proteomes" id="UP001620626"/>
    </source>
</evidence>
<evidence type="ECO:0000313" key="1">
    <source>
        <dbReference type="EMBL" id="KAL3074013.1"/>
    </source>
</evidence>
<proteinExistence type="predicted"/>
<dbReference type="AlphaFoldDB" id="A0ABD2IL35"/>
<protein>
    <submittedName>
        <fullName evidence="1">Uncharacterized protein</fullName>
    </submittedName>
</protein>
<comment type="caution">
    <text evidence="1">The sequence shown here is derived from an EMBL/GenBank/DDBJ whole genome shotgun (WGS) entry which is preliminary data.</text>
</comment>
<gene>
    <name evidence="1" type="ORF">niasHT_038244</name>
</gene>
<name>A0ABD2IL35_9BILA</name>
<accession>A0ABD2IL35</accession>
<organism evidence="1 2">
    <name type="scientific">Heterodera trifolii</name>
    <dbReference type="NCBI Taxonomy" id="157864"/>
    <lineage>
        <taxon>Eukaryota</taxon>
        <taxon>Metazoa</taxon>
        <taxon>Ecdysozoa</taxon>
        <taxon>Nematoda</taxon>
        <taxon>Chromadorea</taxon>
        <taxon>Rhabditida</taxon>
        <taxon>Tylenchina</taxon>
        <taxon>Tylenchomorpha</taxon>
        <taxon>Tylenchoidea</taxon>
        <taxon>Heteroderidae</taxon>
        <taxon>Heteroderinae</taxon>
        <taxon>Heterodera</taxon>
    </lineage>
</organism>
<reference evidence="1 2" key="1">
    <citation type="submission" date="2024-10" db="EMBL/GenBank/DDBJ databases">
        <authorList>
            <person name="Kim D."/>
        </authorList>
    </citation>
    <scope>NUCLEOTIDE SEQUENCE [LARGE SCALE GENOMIC DNA]</scope>
    <source>
        <strain evidence="1">BH-2024</strain>
    </source>
</reference>
<sequence>MTAVRLLAGAVSRFARRCRSVENGPLIGYTLKSAAPPRQWAENVFHVAVPPRTRALSLTAKTVALAWAMWPRRLRSRQDDALRRSGACIRIKPSGLFWHRRVLVETKKEGTGGNYHAFLYAIVRENRSEPQQQNGGGGGSGGGVVVVMAAAMIKGLAPDMTARLVKKTYVFFQLLNNFGQL</sequence>
<dbReference type="EMBL" id="JBICBT010001302">
    <property type="protein sequence ID" value="KAL3074013.1"/>
    <property type="molecule type" value="Genomic_DNA"/>
</dbReference>
<dbReference type="Proteomes" id="UP001620626">
    <property type="component" value="Unassembled WGS sequence"/>
</dbReference>